<evidence type="ECO:0000256" key="3">
    <source>
        <dbReference type="ARBA" id="ARBA00022475"/>
    </source>
</evidence>
<protein>
    <recommendedName>
        <fullName evidence="6">Caveolin</fullName>
    </recommendedName>
</protein>
<keyword evidence="10" id="KW-1185">Reference proteome</keyword>
<feature type="region of interest" description="Disordered" evidence="7">
    <location>
        <begin position="1"/>
        <end position="67"/>
    </location>
</feature>
<comment type="function">
    <text evidence="6">May act as a scaffolding protein within caveolar membranes. Interacts directly with G-protein alpha subunits and can functionally regulate their activity.</text>
</comment>
<dbReference type="Proteomes" id="UP000759131">
    <property type="component" value="Unassembled WGS sequence"/>
</dbReference>
<keyword evidence="4 6" id="KW-0333">Golgi apparatus</keyword>
<evidence type="ECO:0000256" key="6">
    <source>
        <dbReference type="RuleBase" id="RU000680"/>
    </source>
</evidence>
<dbReference type="GO" id="GO:0005901">
    <property type="term" value="C:caveola"/>
    <property type="evidence" value="ECO:0007669"/>
    <property type="project" value="UniProtKB-SubCell"/>
</dbReference>
<proteinExistence type="inferred from homology"/>
<dbReference type="Pfam" id="PF01146">
    <property type="entry name" value="Caveolin"/>
    <property type="match status" value="1"/>
</dbReference>
<keyword evidence="8" id="KW-1133">Transmembrane helix</keyword>
<sequence length="217" mass="25124">METKSGSKSNLGLNESAVPLLEEKETKEVPENIEMDNKNDNNDQKKDNTNNKDSKDKKKKEKKEKVKKETAKRSLDICTQNFTFGLNVLDRDEKKVNDHINILFEDVIGEPDPTHGFEFIWRLTYLLFNATRFWLYRIIAAIIAIPLALLWAVIFAFINLTTIWFFTPLLRIFDITLHYIHRVWSGIIRCVLDPFFTSGALLFANRRQNGNIDSSAA</sequence>
<evidence type="ECO:0000256" key="8">
    <source>
        <dbReference type="SAM" id="Phobius"/>
    </source>
</evidence>
<keyword evidence="8" id="KW-0812">Transmembrane</keyword>
<evidence type="ECO:0000256" key="1">
    <source>
        <dbReference type="ARBA" id="ARBA00004202"/>
    </source>
</evidence>
<comment type="similarity">
    <text evidence="2 6">Belongs to the caveolin family.</text>
</comment>
<evidence type="ECO:0000256" key="2">
    <source>
        <dbReference type="ARBA" id="ARBA00010988"/>
    </source>
</evidence>
<dbReference type="GO" id="GO:0000139">
    <property type="term" value="C:Golgi membrane"/>
    <property type="evidence" value="ECO:0007669"/>
    <property type="project" value="UniProtKB-SubCell"/>
</dbReference>
<evidence type="ECO:0000256" key="7">
    <source>
        <dbReference type="SAM" id="MobiDB-lite"/>
    </source>
</evidence>
<reference evidence="9" key="1">
    <citation type="submission" date="2020-11" db="EMBL/GenBank/DDBJ databases">
        <authorList>
            <person name="Tran Van P."/>
        </authorList>
    </citation>
    <scope>NUCLEOTIDE SEQUENCE</scope>
</reference>
<comment type="subcellular location">
    <subcellularLocation>
        <location evidence="1 6">Cell membrane</location>
        <topology evidence="1 6">Peripheral membrane protein</topology>
    </subcellularLocation>
    <subcellularLocation>
        <location evidence="6">Golgi apparatus membrane</location>
        <topology evidence="6">Peripheral membrane protein</topology>
    </subcellularLocation>
    <subcellularLocation>
        <location evidence="6">Membrane</location>
        <location evidence="6">Caveola</location>
        <topology evidence="6">Peripheral membrane protein</topology>
    </subcellularLocation>
</comment>
<accession>A0A7R9KCU0</accession>
<dbReference type="GO" id="GO:0060090">
    <property type="term" value="F:molecular adaptor activity"/>
    <property type="evidence" value="ECO:0007669"/>
    <property type="project" value="TreeGrafter"/>
</dbReference>
<evidence type="ECO:0000313" key="9">
    <source>
        <dbReference type="EMBL" id="CAD7620433.1"/>
    </source>
</evidence>
<feature type="compositionally biased region" description="Basic and acidic residues" evidence="7">
    <location>
        <begin position="21"/>
        <end position="56"/>
    </location>
</feature>
<dbReference type="AlphaFoldDB" id="A0A7R9KCU0"/>
<name>A0A7R9KCU0_9ACAR</name>
<dbReference type="PANTHER" id="PTHR10844">
    <property type="entry name" value="CAVEOLIN"/>
    <property type="match status" value="1"/>
</dbReference>
<keyword evidence="5 6" id="KW-0472">Membrane</keyword>
<evidence type="ECO:0000256" key="5">
    <source>
        <dbReference type="ARBA" id="ARBA00023136"/>
    </source>
</evidence>
<dbReference type="PANTHER" id="PTHR10844:SF28">
    <property type="entry name" value="CAVEOLIN"/>
    <property type="match status" value="1"/>
</dbReference>
<organism evidence="9">
    <name type="scientific">Medioppia subpectinata</name>
    <dbReference type="NCBI Taxonomy" id="1979941"/>
    <lineage>
        <taxon>Eukaryota</taxon>
        <taxon>Metazoa</taxon>
        <taxon>Ecdysozoa</taxon>
        <taxon>Arthropoda</taxon>
        <taxon>Chelicerata</taxon>
        <taxon>Arachnida</taxon>
        <taxon>Acari</taxon>
        <taxon>Acariformes</taxon>
        <taxon>Sarcoptiformes</taxon>
        <taxon>Oribatida</taxon>
        <taxon>Brachypylina</taxon>
        <taxon>Oppioidea</taxon>
        <taxon>Oppiidae</taxon>
        <taxon>Medioppia</taxon>
    </lineage>
</organism>
<dbReference type="EMBL" id="CAJPIZ010000231">
    <property type="protein sequence ID" value="CAG2100863.1"/>
    <property type="molecule type" value="Genomic_DNA"/>
</dbReference>
<feature type="transmembrane region" description="Helical" evidence="8">
    <location>
        <begin position="138"/>
        <end position="166"/>
    </location>
</feature>
<keyword evidence="3 6" id="KW-1003">Cell membrane</keyword>
<dbReference type="EMBL" id="OC854806">
    <property type="protein sequence ID" value="CAD7620433.1"/>
    <property type="molecule type" value="Genomic_DNA"/>
</dbReference>
<dbReference type="OrthoDB" id="5917823at2759"/>
<dbReference type="GO" id="GO:0070836">
    <property type="term" value="P:caveola assembly"/>
    <property type="evidence" value="ECO:0007669"/>
    <property type="project" value="InterPro"/>
</dbReference>
<feature type="compositionally biased region" description="Polar residues" evidence="7">
    <location>
        <begin position="1"/>
        <end position="13"/>
    </location>
</feature>
<gene>
    <name evidence="9" type="ORF">OSB1V03_LOCUS919</name>
</gene>
<dbReference type="InterPro" id="IPR001612">
    <property type="entry name" value="Caveolin"/>
</dbReference>
<evidence type="ECO:0000313" key="10">
    <source>
        <dbReference type="Proteomes" id="UP000759131"/>
    </source>
</evidence>
<evidence type="ECO:0000256" key="4">
    <source>
        <dbReference type="ARBA" id="ARBA00023034"/>
    </source>
</evidence>